<feature type="non-terminal residue" evidence="2">
    <location>
        <position position="1"/>
    </location>
</feature>
<evidence type="ECO:0000256" key="1">
    <source>
        <dbReference type="SAM" id="MobiDB-lite"/>
    </source>
</evidence>
<accession>A0A7R9BU49</accession>
<keyword evidence="3" id="KW-1185">Reference proteome</keyword>
<dbReference type="Proteomes" id="UP000678499">
    <property type="component" value="Unassembled WGS sequence"/>
</dbReference>
<sequence>MEFPNRTNMDVRVMQRSSTVSTVSPWSSGSAKIGGWFSALSDRRRNKKSMKASKSLTLGVVMEQQPYNNMGSDGESEDVSGTSDEMVSPLPMNNVKLRQKNRSYSKVDINKRLSLPADLRLPDSFISMENLSPVLDGPLTRATRRQSLSEIGFGRMETYTKLDKLGE</sequence>
<gene>
    <name evidence="2" type="ORF">NMOB1V02_LOCUS8958</name>
</gene>
<dbReference type="AlphaFoldDB" id="A0A7R9BU49"/>
<dbReference type="OrthoDB" id="1732493at2759"/>
<name>A0A7R9BU49_9CRUS</name>
<evidence type="ECO:0000313" key="3">
    <source>
        <dbReference type="Proteomes" id="UP000678499"/>
    </source>
</evidence>
<proteinExistence type="predicted"/>
<reference evidence="2" key="1">
    <citation type="submission" date="2020-11" db="EMBL/GenBank/DDBJ databases">
        <authorList>
            <person name="Tran Van P."/>
        </authorList>
    </citation>
    <scope>NUCLEOTIDE SEQUENCE</scope>
</reference>
<dbReference type="EMBL" id="OA884799">
    <property type="protein sequence ID" value="CAD7281310.1"/>
    <property type="molecule type" value="Genomic_DNA"/>
</dbReference>
<dbReference type="EMBL" id="CAJPEX010002762">
    <property type="protein sequence ID" value="CAG0921462.1"/>
    <property type="molecule type" value="Genomic_DNA"/>
</dbReference>
<protein>
    <submittedName>
        <fullName evidence="2">Uncharacterized protein</fullName>
    </submittedName>
</protein>
<organism evidence="2">
    <name type="scientific">Notodromas monacha</name>
    <dbReference type="NCBI Taxonomy" id="399045"/>
    <lineage>
        <taxon>Eukaryota</taxon>
        <taxon>Metazoa</taxon>
        <taxon>Ecdysozoa</taxon>
        <taxon>Arthropoda</taxon>
        <taxon>Crustacea</taxon>
        <taxon>Oligostraca</taxon>
        <taxon>Ostracoda</taxon>
        <taxon>Podocopa</taxon>
        <taxon>Podocopida</taxon>
        <taxon>Cypridocopina</taxon>
        <taxon>Cypridoidea</taxon>
        <taxon>Cyprididae</taxon>
        <taxon>Notodromas</taxon>
    </lineage>
</organism>
<feature type="region of interest" description="Disordered" evidence="1">
    <location>
        <begin position="64"/>
        <end position="99"/>
    </location>
</feature>
<evidence type="ECO:0000313" key="2">
    <source>
        <dbReference type="EMBL" id="CAD7281310.1"/>
    </source>
</evidence>